<feature type="chain" id="PRO_5037042681" evidence="2">
    <location>
        <begin position="27"/>
        <end position="193"/>
    </location>
</feature>
<protein>
    <submittedName>
        <fullName evidence="4">Secreted protein</fullName>
    </submittedName>
</protein>
<feature type="signal peptide" evidence="2">
    <location>
        <begin position="1"/>
        <end position="26"/>
    </location>
</feature>
<feature type="compositionally biased region" description="Polar residues" evidence="1">
    <location>
        <begin position="75"/>
        <end position="87"/>
    </location>
</feature>
<organism evidence="3 4">
    <name type="scientific">Globodera rostochiensis</name>
    <name type="common">Golden nematode worm</name>
    <name type="synonym">Heterodera rostochiensis</name>
    <dbReference type="NCBI Taxonomy" id="31243"/>
    <lineage>
        <taxon>Eukaryota</taxon>
        <taxon>Metazoa</taxon>
        <taxon>Ecdysozoa</taxon>
        <taxon>Nematoda</taxon>
        <taxon>Chromadorea</taxon>
        <taxon>Rhabditida</taxon>
        <taxon>Tylenchina</taxon>
        <taxon>Tylenchomorpha</taxon>
        <taxon>Tylenchoidea</taxon>
        <taxon>Heteroderidae</taxon>
        <taxon>Heteroderinae</taxon>
        <taxon>Globodera</taxon>
    </lineage>
</organism>
<proteinExistence type="predicted"/>
<evidence type="ECO:0000313" key="3">
    <source>
        <dbReference type="Proteomes" id="UP000887572"/>
    </source>
</evidence>
<feature type="region of interest" description="Disordered" evidence="1">
    <location>
        <begin position="32"/>
        <end position="134"/>
    </location>
</feature>
<keyword evidence="2" id="KW-0732">Signal</keyword>
<feature type="compositionally biased region" description="Basic and acidic residues" evidence="1">
    <location>
        <begin position="62"/>
        <end position="71"/>
    </location>
</feature>
<dbReference type="WBParaSite" id="Gr19_v10_g2332.t1">
    <property type="protein sequence ID" value="Gr19_v10_g2332.t1"/>
    <property type="gene ID" value="Gr19_v10_g2332"/>
</dbReference>
<evidence type="ECO:0000313" key="4">
    <source>
        <dbReference type="WBParaSite" id="Gr19_v10_g2332.t1"/>
    </source>
</evidence>
<accession>A0A914HLW1</accession>
<name>A0A914HLW1_GLORO</name>
<dbReference type="Proteomes" id="UP000887572">
    <property type="component" value="Unplaced"/>
</dbReference>
<evidence type="ECO:0000256" key="2">
    <source>
        <dbReference type="SAM" id="SignalP"/>
    </source>
</evidence>
<reference evidence="4" key="1">
    <citation type="submission" date="2022-11" db="UniProtKB">
        <authorList>
            <consortium name="WormBaseParasite"/>
        </authorList>
    </citation>
    <scope>IDENTIFICATION</scope>
</reference>
<sequence length="193" mass="21522">MMANMCLRMLCPFLMLLTAFFSLVPARGNRNHQNTNSPTGAYDSNGLIQGSGYEGFSEEDMRDINGGHDDGNVQPIASTSNPQTGLSSIPEATDDNGFQTSPGAFYDNQDDPIQQNRSEDADIERVKEESKREQDLFIQRKEAEDIQKALAESKKDRPTYSNDDEYNAALNMAVEQSILEYLRKNKQANGNRG</sequence>
<keyword evidence="3" id="KW-1185">Reference proteome</keyword>
<dbReference type="AlphaFoldDB" id="A0A914HLW1"/>
<feature type="compositionally biased region" description="Basic and acidic residues" evidence="1">
    <location>
        <begin position="117"/>
        <end position="134"/>
    </location>
</feature>
<evidence type="ECO:0000256" key="1">
    <source>
        <dbReference type="SAM" id="MobiDB-lite"/>
    </source>
</evidence>